<dbReference type="Gene3D" id="3.40.190.120">
    <property type="entry name" value="Osmoprotection protein (prox), domain 2"/>
    <property type="match status" value="1"/>
</dbReference>
<evidence type="ECO:0000313" key="3">
    <source>
        <dbReference type="Proteomes" id="UP000257451"/>
    </source>
</evidence>
<dbReference type="GO" id="GO:0043190">
    <property type="term" value="C:ATP-binding cassette (ABC) transporter complex"/>
    <property type="evidence" value="ECO:0007669"/>
    <property type="project" value="InterPro"/>
</dbReference>
<feature type="domain" description="ABC-type glycine betaine transport system substrate-binding" evidence="1">
    <location>
        <begin position="63"/>
        <end position="327"/>
    </location>
</feature>
<dbReference type="InterPro" id="IPR007210">
    <property type="entry name" value="ABC_Gly_betaine_transp_sub-bd"/>
</dbReference>
<organism evidence="2 3">
    <name type="scientific">Mycobacterium marinum</name>
    <dbReference type="NCBI Taxonomy" id="1781"/>
    <lineage>
        <taxon>Bacteria</taxon>
        <taxon>Bacillati</taxon>
        <taxon>Actinomycetota</taxon>
        <taxon>Actinomycetes</taxon>
        <taxon>Mycobacteriales</taxon>
        <taxon>Mycobacteriaceae</taxon>
        <taxon>Mycobacterium</taxon>
        <taxon>Mycobacterium ulcerans group</taxon>
    </lineage>
</organism>
<name>A0A3E2MPN4_MYCMR</name>
<reference evidence="2 3" key="1">
    <citation type="journal article" date="2018" name="Sci. Rep.">
        <title>Extensive genomic diversity among Mycobacterium marinum strains revealed by whole genome sequencing.</title>
        <authorList>
            <person name="Das S."/>
            <person name="Pettersson B.M."/>
            <person name="Behra P.R."/>
            <person name="Mallick A."/>
            <person name="Cheramie M."/>
            <person name="Ramesh M."/>
            <person name="Shirreff L."/>
            <person name="DuCote T."/>
            <person name="Dasgupta S."/>
            <person name="Ennis D.G."/>
            <person name="Kirsebom L.A."/>
        </authorList>
    </citation>
    <scope>NUCLEOTIDE SEQUENCE [LARGE SCALE GENOMIC DNA]</scope>
    <source>
        <strain evidence="2 3">Davis1</strain>
    </source>
</reference>
<evidence type="ECO:0000313" key="2">
    <source>
        <dbReference type="EMBL" id="RFZ34018.1"/>
    </source>
</evidence>
<dbReference type="Pfam" id="PF04069">
    <property type="entry name" value="OpuAC"/>
    <property type="match status" value="1"/>
</dbReference>
<sequence length="334" mass="36713" precursor="true">MNHMLAAVHRWSKCRRARRLAFAALAVLCVGLVASCGLRSATGAVLEAKPGLIRHYQSLEGVPITVAAKDFTEQLILGNMLSIVLHAAGARVTNLSNTPGSFGVRRALLTGEANIAPEYTGTGWINYLGHENPIKGAKQQWEAVNAADQVNGLTWLPPAPMNNTYTLAIRESEAERLGVTKLSDLKRLPRSALTFCIESEFASRNDGFVPMLHAYGLDLEDLAKITTLDTGVVYSATAQGECNFGEVFTTDGRIPALHLRLLEDDKHFFPLYNLTEVVDTSLINDHPELREIFAQLNPRLTNDTMRELNAQVDNNGRDPAIVAKDWLLQQKLLS</sequence>
<dbReference type="EMBL" id="PEDF01000185">
    <property type="protein sequence ID" value="RFZ34018.1"/>
    <property type="molecule type" value="Genomic_DNA"/>
</dbReference>
<comment type="caution">
    <text evidence="2">The sequence shown here is derived from an EMBL/GenBank/DDBJ whole genome shotgun (WGS) entry which is preliminary data.</text>
</comment>
<dbReference type="GO" id="GO:0022857">
    <property type="term" value="F:transmembrane transporter activity"/>
    <property type="evidence" value="ECO:0007669"/>
    <property type="project" value="InterPro"/>
</dbReference>
<dbReference type="CDD" id="cd13611">
    <property type="entry name" value="PBP2_YehZ"/>
    <property type="match status" value="1"/>
</dbReference>
<evidence type="ECO:0000259" key="1">
    <source>
        <dbReference type="Pfam" id="PF04069"/>
    </source>
</evidence>
<accession>A0A3E2MPN4</accession>
<protein>
    <submittedName>
        <fullName evidence="2">Putative osmoprotectant uptake system substrate-binding protein OsmF</fullName>
    </submittedName>
</protein>
<dbReference type="Proteomes" id="UP000257451">
    <property type="component" value="Unassembled WGS sequence"/>
</dbReference>
<dbReference type="Gene3D" id="3.40.190.10">
    <property type="entry name" value="Periplasmic binding protein-like II"/>
    <property type="match status" value="1"/>
</dbReference>
<proteinExistence type="predicted"/>
<dbReference type="SUPFAM" id="SSF53850">
    <property type="entry name" value="Periplasmic binding protein-like II"/>
    <property type="match status" value="1"/>
</dbReference>
<dbReference type="AlphaFoldDB" id="A0A3E2MPN4"/>
<gene>
    <name evidence="2" type="primary">osmF_2</name>
    <name evidence="2" type="ORF">DAVIS_04847</name>
</gene>